<evidence type="ECO:0000256" key="3">
    <source>
        <dbReference type="ARBA" id="ARBA00017059"/>
    </source>
</evidence>
<evidence type="ECO:0000256" key="11">
    <source>
        <dbReference type="SAM" id="Phobius"/>
    </source>
</evidence>
<gene>
    <name evidence="12" type="ORF">ZHD862_LOCUS3323</name>
</gene>
<evidence type="ECO:0000256" key="8">
    <source>
        <dbReference type="ARBA" id="ARBA00032913"/>
    </source>
</evidence>
<evidence type="ECO:0000256" key="2">
    <source>
        <dbReference type="ARBA" id="ARBA00005245"/>
    </source>
</evidence>
<evidence type="ECO:0000256" key="1">
    <source>
        <dbReference type="ARBA" id="ARBA00004477"/>
    </source>
</evidence>
<keyword evidence="4 11" id="KW-0812">Transmembrane</keyword>
<dbReference type="GO" id="GO:0045047">
    <property type="term" value="P:protein targeting to ER"/>
    <property type="evidence" value="ECO:0007669"/>
    <property type="project" value="TreeGrafter"/>
</dbReference>
<comment type="caution">
    <text evidence="12">The sequence shown here is derived from an EMBL/GenBank/DDBJ whole genome shotgun (WGS) entry which is preliminary data.</text>
</comment>
<accession>A0A813U084</accession>
<evidence type="ECO:0000256" key="6">
    <source>
        <dbReference type="ARBA" id="ARBA00022989"/>
    </source>
</evidence>
<feature type="region of interest" description="Disordered" evidence="10">
    <location>
        <begin position="83"/>
        <end position="104"/>
    </location>
</feature>
<feature type="transmembrane region" description="Helical" evidence="11">
    <location>
        <begin position="23"/>
        <end position="42"/>
    </location>
</feature>
<keyword evidence="7 11" id="KW-0472">Membrane</keyword>
<sequence length="104" mass="12208">MIDIEWPFYTHMDFYGQKKAERLFQIIIILFGIIGFIIGYMMQQFSVTIYSVLLGTFVSVLLTLPPWPIYRNNPIEWQKTIDSKDSSFEQSKISANNVHSRSPR</sequence>
<feature type="transmembrane region" description="Helical" evidence="11">
    <location>
        <begin position="48"/>
        <end position="70"/>
    </location>
</feature>
<dbReference type="GO" id="GO:0005787">
    <property type="term" value="C:signal peptidase complex"/>
    <property type="evidence" value="ECO:0007669"/>
    <property type="project" value="InterPro"/>
</dbReference>
<evidence type="ECO:0000256" key="9">
    <source>
        <dbReference type="ARBA" id="ARBA00045204"/>
    </source>
</evidence>
<evidence type="ECO:0000256" key="7">
    <source>
        <dbReference type="ARBA" id="ARBA00023136"/>
    </source>
</evidence>
<dbReference type="AlphaFoldDB" id="A0A813U084"/>
<evidence type="ECO:0000313" key="12">
    <source>
        <dbReference type="EMBL" id="CAF0819809.1"/>
    </source>
</evidence>
<dbReference type="Pfam" id="PF06645">
    <property type="entry name" value="SPC12"/>
    <property type="match status" value="1"/>
</dbReference>
<feature type="compositionally biased region" description="Polar residues" evidence="10">
    <location>
        <begin position="88"/>
        <end position="104"/>
    </location>
</feature>
<organism evidence="12 13">
    <name type="scientific">Rotaria sordida</name>
    <dbReference type="NCBI Taxonomy" id="392033"/>
    <lineage>
        <taxon>Eukaryota</taxon>
        <taxon>Metazoa</taxon>
        <taxon>Spiralia</taxon>
        <taxon>Gnathifera</taxon>
        <taxon>Rotifera</taxon>
        <taxon>Eurotatoria</taxon>
        <taxon>Bdelloidea</taxon>
        <taxon>Philodinida</taxon>
        <taxon>Philodinidae</taxon>
        <taxon>Rotaria</taxon>
    </lineage>
</organism>
<evidence type="ECO:0000256" key="4">
    <source>
        <dbReference type="ARBA" id="ARBA00022692"/>
    </source>
</evidence>
<dbReference type="PANTHER" id="PTHR13202">
    <property type="entry name" value="MICROSOMAL SIGNAL PEPTIDASE 12 KDA SUBUNIT"/>
    <property type="match status" value="1"/>
</dbReference>
<reference evidence="12" key="1">
    <citation type="submission" date="2021-02" db="EMBL/GenBank/DDBJ databases">
        <authorList>
            <person name="Nowell W R."/>
        </authorList>
    </citation>
    <scope>NUCLEOTIDE SEQUENCE</scope>
</reference>
<keyword evidence="6 11" id="KW-1133">Transmembrane helix</keyword>
<dbReference type="PANTHER" id="PTHR13202:SF0">
    <property type="entry name" value="SIGNAL PEPTIDASE COMPLEX SUBUNIT 1"/>
    <property type="match status" value="1"/>
</dbReference>
<name>A0A813U084_9BILA</name>
<comment type="similarity">
    <text evidence="2">Belongs to the SPCS1 family.</text>
</comment>
<dbReference type="Proteomes" id="UP000663864">
    <property type="component" value="Unassembled WGS sequence"/>
</dbReference>
<dbReference type="InterPro" id="IPR009542">
    <property type="entry name" value="Spc1/SPCS1"/>
</dbReference>
<keyword evidence="5" id="KW-0256">Endoplasmic reticulum</keyword>
<proteinExistence type="inferred from homology"/>
<evidence type="ECO:0000256" key="5">
    <source>
        <dbReference type="ARBA" id="ARBA00022824"/>
    </source>
</evidence>
<evidence type="ECO:0000313" key="13">
    <source>
        <dbReference type="Proteomes" id="UP000663864"/>
    </source>
</evidence>
<evidence type="ECO:0000256" key="10">
    <source>
        <dbReference type="SAM" id="MobiDB-lite"/>
    </source>
</evidence>
<dbReference type="GO" id="GO:0006465">
    <property type="term" value="P:signal peptide processing"/>
    <property type="evidence" value="ECO:0007669"/>
    <property type="project" value="InterPro"/>
</dbReference>
<protein>
    <recommendedName>
        <fullName evidence="3">Signal peptidase complex subunit 1</fullName>
    </recommendedName>
    <alternativeName>
        <fullName evidence="8">Microsomal signal peptidase 12 kDa subunit</fullName>
    </alternativeName>
</protein>
<dbReference type="EMBL" id="CAJNOT010000071">
    <property type="protein sequence ID" value="CAF0819809.1"/>
    <property type="molecule type" value="Genomic_DNA"/>
</dbReference>
<comment type="function">
    <text evidence="9">Component of the signal peptidase complex (SPC) which catalyzes the cleavage of N-terminal signal sequences from nascent proteins as they are translocated into the lumen of the endoplasmic reticulum. Dispensable for SPC enzymatic activity.</text>
</comment>
<comment type="subcellular location">
    <subcellularLocation>
        <location evidence="1">Endoplasmic reticulum membrane</location>
        <topology evidence="1">Multi-pass membrane protein</topology>
    </subcellularLocation>
</comment>